<dbReference type="EMBL" id="WJYN01000007">
    <property type="protein sequence ID" value="MRT00681.1"/>
    <property type="molecule type" value="Genomic_DNA"/>
</dbReference>
<accession>A0A7X2HQA5</accession>
<organism evidence="1 2">
    <name type="scientific">Ralstonia pickettii</name>
    <name type="common">Burkholderia pickettii</name>
    <dbReference type="NCBI Taxonomy" id="329"/>
    <lineage>
        <taxon>Bacteria</taxon>
        <taxon>Pseudomonadati</taxon>
        <taxon>Pseudomonadota</taxon>
        <taxon>Betaproteobacteria</taxon>
        <taxon>Burkholderiales</taxon>
        <taxon>Burkholderiaceae</taxon>
        <taxon>Ralstonia</taxon>
    </lineage>
</organism>
<gene>
    <name evidence="1" type="ORF">GJQ57_18720</name>
</gene>
<dbReference type="AlphaFoldDB" id="A0A7X2HQA5"/>
<protein>
    <submittedName>
        <fullName evidence="1">Uncharacterized protein</fullName>
    </submittedName>
</protein>
<evidence type="ECO:0000313" key="1">
    <source>
        <dbReference type="EMBL" id="MRT00681.1"/>
    </source>
</evidence>
<evidence type="ECO:0000313" key="2">
    <source>
        <dbReference type="Proteomes" id="UP000441032"/>
    </source>
</evidence>
<comment type="caution">
    <text evidence="1">The sequence shown here is derived from an EMBL/GenBank/DDBJ whole genome shotgun (WGS) entry which is preliminary data.</text>
</comment>
<dbReference type="Proteomes" id="UP000441032">
    <property type="component" value="Unassembled WGS sequence"/>
</dbReference>
<dbReference type="Gene3D" id="2.60.120.430">
    <property type="entry name" value="Galactose-binding lectin"/>
    <property type="match status" value="1"/>
</dbReference>
<name>A0A7X2HQA5_RALPI</name>
<reference evidence="1 2" key="1">
    <citation type="submission" date="2019-11" db="EMBL/GenBank/DDBJ databases">
        <title>Phenotypic characterization of an OXA-22 and OXA-60 co-producing Ralstonia pickettii clinical strain.</title>
        <authorList>
            <person name="He F."/>
        </authorList>
    </citation>
    <scope>NUCLEOTIDE SEQUENCE [LARGE SCALE GENOMIC DNA]</scope>
    <source>
        <strain evidence="1 2">PSLESD1</strain>
    </source>
</reference>
<proteinExistence type="predicted"/>
<dbReference type="RefSeq" id="WP_154207856.1">
    <property type="nucleotide sequence ID" value="NZ_WJYN01000007.1"/>
</dbReference>
<sequence length="128" mass="14151">MEIGQTTEVTIFASAPWNDTGVDLEQGAVYQLTAGGEWFDAWVKSDADGYDSKGWPQQHFESALRLPTARWFCLVGVIDRELDAAFQIGCSRAVAAPSSGRLFCFANDVPGFYFNNFGSVQLTIRRES</sequence>